<gene>
    <name evidence="8" type="primary">GPR78</name>
</gene>
<evidence type="ECO:0000313" key="7">
    <source>
        <dbReference type="Proteomes" id="UP000694923"/>
    </source>
</evidence>
<dbReference type="PANTHER" id="PTHR24245:SF7">
    <property type="entry name" value="G-PROTEIN COUPLED RECEPTOR 78"/>
    <property type="match status" value="1"/>
</dbReference>
<proteinExistence type="predicted"/>
<keyword evidence="6" id="KW-0812">Transmembrane</keyword>
<dbReference type="Gene3D" id="1.20.1070.10">
    <property type="entry name" value="Rhodopsin 7-helix transmembrane proteins"/>
    <property type="match status" value="1"/>
</dbReference>
<keyword evidence="2" id="KW-1003">Cell membrane</keyword>
<evidence type="ECO:0000313" key="8">
    <source>
        <dbReference type="RefSeq" id="XP_008576961.1"/>
    </source>
</evidence>
<dbReference type="Proteomes" id="UP000694923">
    <property type="component" value="Unplaced"/>
</dbReference>
<dbReference type="InterPro" id="IPR051880">
    <property type="entry name" value="GPC_Orphan_Receptors"/>
</dbReference>
<keyword evidence="6" id="KW-1133">Transmembrane helix</keyword>
<name>A0ABM0R8M0_GALVR</name>
<evidence type="ECO:0000256" key="3">
    <source>
        <dbReference type="ARBA" id="ARBA00023040"/>
    </source>
</evidence>
<keyword evidence="5" id="KW-0807">Transducer</keyword>
<evidence type="ECO:0000256" key="1">
    <source>
        <dbReference type="ARBA" id="ARBA00004651"/>
    </source>
</evidence>
<feature type="transmembrane region" description="Helical" evidence="6">
    <location>
        <begin position="184"/>
        <end position="212"/>
    </location>
</feature>
<keyword evidence="4 8" id="KW-0675">Receptor</keyword>
<keyword evidence="7" id="KW-1185">Reference proteome</keyword>
<dbReference type="PANTHER" id="PTHR24245">
    <property type="entry name" value="G-PROTEIN COUPLED RECEPTOR"/>
    <property type="match status" value="1"/>
</dbReference>
<evidence type="ECO:0000256" key="6">
    <source>
        <dbReference type="SAM" id="Phobius"/>
    </source>
</evidence>
<dbReference type="RefSeq" id="XP_008576961.1">
    <property type="nucleotide sequence ID" value="XM_008578739.1"/>
</dbReference>
<reference evidence="8" key="1">
    <citation type="submission" date="2025-08" db="UniProtKB">
        <authorList>
            <consortium name="RefSeq"/>
        </authorList>
    </citation>
    <scope>IDENTIFICATION</scope>
</reference>
<evidence type="ECO:0000256" key="5">
    <source>
        <dbReference type="ARBA" id="ARBA00023224"/>
    </source>
</evidence>
<comment type="subcellular location">
    <subcellularLocation>
        <location evidence="1">Cell membrane</location>
        <topology evidence="1">Multi-pass membrane protein</topology>
    </subcellularLocation>
</comment>
<keyword evidence="6" id="KW-0472">Membrane</keyword>
<accession>A0ABM0R8M0</accession>
<sequence length="350" mass="39092">AVGFLDTFLATSAALSAAGLSADQWLALGFLLRYARRLRPRDARLLLAYAWGHAAVLCLTSLKVLRLARGHCRRSDVVTMQALALLAEARGHRHRQPAPGARPRVGLPRALLVGVHVASWCAPLRLCRVCLRVCICPHVPTARRELLRGAVTCAPPGEVRIRLLVWLRCLSKQKRHHQWATRKIGVFIGPCVVCFVRYVMTGWVLVVGALLWELPDTEGHPDRSGFLEELMALSLKGLGQLWPKERDREVDTVIHFVEEEPEAQRACTEPPAGWWSSGLCLMSTRWGVLDKCLAYSKVVADLSMCSLLRWWLCQVLAGVACQLLRRHLCPVTACNSSLDVENDICLQWTH</sequence>
<evidence type="ECO:0000256" key="2">
    <source>
        <dbReference type="ARBA" id="ARBA00022475"/>
    </source>
</evidence>
<protein>
    <submittedName>
        <fullName evidence="8">G-protein coupled receptor 78</fullName>
    </submittedName>
</protein>
<evidence type="ECO:0000256" key="4">
    <source>
        <dbReference type="ARBA" id="ARBA00023170"/>
    </source>
</evidence>
<keyword evidence="3" id="KW-0297">G-protein coupled receptor</keyword>
<dbReference type="GeneID" id="103595350"/>
<feature type="non-terminal residue" evidence="8">
    <location>
        <position position="1"/>
    </location>
</feature>
<organism evidence="7 8">
    <name type="scientific">Galeopterus variegatus</name>
    <name type="common">Malayan flying lemur</name>
    <name type="synonym">Cynocephalus variegatus</name>
    <dbReference type="NCBI Taxonomy" id="482537"/>
    <lineage>
        <taxon>Eukaryota</taxon>
        <taxon>Metazoa</taxon>
        <taxon>Chordata</taxon>
        <taxon>Craniata</taxon>
        <taxon>Vertebrata</taxon>
        <taxon>Euteleostomi</taxon>
        <taxon>Mammalia</taxon>
        <taxon>Eutheria</taxon>
        <taxon>Euarchontoglires</taxon>
        <taxon>Dermoptera</taxon>
        <taxon>Cynocephalidae</taxon>
        <taxon>Galeopterus</taxon>
    </lineage>
</organism>